<feature type="domain" description="Beta-ketoacyl-[acyl-carrier-protein] synthase III N-terminal" evidence="10">
    <location>
        <begin position="112"/>
        <end position="197"/>
    </location>
</feature>
<evidence type="ECO:0000259" key="9">
    <source>
        <dbReference type="Pfam" id="PF08541"/>
    </source>
</evidence>
<reference evidence="12" key="1">
    <citation type="submission" date="2018-05" db="EMBL/GenBank/DDBJ databases">
        <title>Genome Sequencing of selected type strains of the family Eggerthellaceae.</title>
        <authorList>
            <person name="Danylec N."/>
            <person name="Stoll D.A."/>
            <person name="Doetsch A."/>
            <person name="Huch M."/>
        </authorList>
    </citation>
    <scope>NUCLEOTIDE SEQUENCE [LARGE SCALE GENOMIC DNA]</scope>
    <source>
        <strain evidence="12">DSM 16106</strain>
    </source>
</reference>
<keyword evidence="6" id="KW-0443">Lipid metabolism</keyword>
<comment type="caution">
    <text evidence="11">The sequence shown here is derived from an EMBL/GenBank/DDBJ whole genome shotgun (WGS) entry which is preliminary data.</text>
</comment>
<keyword evidence="3" id="KW-0444">Lipid biosynthesis</keyword>
<evidence type="ECO:0000256" key="2">
    <source>
        <dbReference type="ARBA" id="ARBA00008642"/>
    </source>
</evidence>
<proteinExistence type="inferred from homology"/>
<organism evidence="11 12">
    <name type="scientific">Paraeggerthella hongkongensis</name>
    <dbReference type="NCBI Taxonomy" id="230658"/>
    <lineage>
        <taxon>Bacteria</taxon>
        <taxon>Bacillati</taxon>
        <taxon>Actinomycetota</taxon>
        <taxon>Coriobacteriia</taxon>
        <taxon>Eggerthellales</taxon>
        <taxon>Eggerthellaceae</taxon>
        <taxon>Paraeggerthella</taxon>
    </lineage>
</organism>
<gene>
    <name evidence="11" type="ORF">DMP08_10080</name>
</gene>
<dbReference type="InterPro" id="IPR016039">
    <property type="entry name" value="Thiolase-like"/>
</dbReference>
<dbReference type="Pfam" id="PF08545">
    <property type="entry name" value="ACP_syn_III"/>
    <property type="match status" value="1"/>
</dbReference>
<dbReference type="Gene3D" id="3.40.47.10">
    <property type="match status" value="1"/>
</dbReference>
<sequence length="369" mass="38655">MGCTIIGCGKALPALDVDNNALATLVDTSDEWIASRTGIESRRIAAGETSTDLSESAARQALGWSEGGYAERVVNASEIDLVIFATISPDVMVPSCAGLLRKRLGLSNAAAFDLNAACSGFAYGLSVAESMMAACAPDVAGAKGRNPIRRALIVGSERLSRITNWDDRNTCVLFGDGAGAVVAEWDQDRAGILSSFIANEDDPSNALTCPAAYDSPIPFDADGVSVNARSNDRSLTSIDEELGISQLIAAGEPRQVLRMDGPKVFKFAADAMAVAVFSALERAGLTLDDVALVVPHQANERIIKYAAKKMGRPLDFFQVSIAHRGNSSAACVPMTLADAYENGRIKPGDIVVLVAFGGGFTSGAVVYQA</sequence>
<dbReference type="Pfam" id="PF08541">
    <property type="entry name" value="ACP_syn_III_C"/>
    <property type="match status" value="1"/>
</dbReference>
<keyword evidence="5" id="KW-0276">Fatty acid metabolism</keyword>
<dbReference type="PANTHER" id="PTHR43091:SF1">
    <property type="entry name" value="BETA-KETOACYL-[ACYL-CARRIER-PROTEIN] SYNTHASE III, CHLOROPLASTIC"/>
    <property type="match status" value="1"/>
</dbReference>
<comment type="similarity">
    <text evidence="2">Belongs to the thiolase-like superfamily. FabH family.</text>
</comment>
<keyword evidence="8" id="KW-0511">Multifunctional enzyme</keyword>
<feature type="domain" description="Beta-ketoacyl-[acyl-carrier-protein] synthase III C-terminal" evidence="9">
    <location>
        <begin position="280"/>
        <end position="368"/>
    </location>
</feature>
<keyword evidence="12" id="KW-1185">Reference proteome</keyword>
<evidence type="ECO:0000256" key="6">
    <source>
        <dbReference type="ARBA" id="ARBA00023098"/>
    </source>
</evidence>
<dbReference type="CDD" id="cd00830">
    <property type="entry name" value="KAS_III"/>
    <property type="match status" value="1"/>
</dbReference>
<protein>
    <submittedName>
        <fullName evidence="11">Ketoacyl-ACP synthase III</fullName>
    </submittedName>
</protein>
<evidence type="ECO:0000256" key="1">
    <source>
        <dbReference type="ARBA" id="ARBA00005189"/>
    </source>
</evidence>
<dbReference type="OrthoDB" id="9815506at2"/>
<keyword evidence="4" id="KW-0808">Transferase</keyword>
<evidence type="ECO:0000256" key="8">
    <source>
        <dbReference type="ARBA" id="ARBA00023268"/>
    </source>
</evidence>
<evidence type="ECO:0000256" key="3">
    <source>
        <dbReference type="ARBA" id="ARBA00022516"/>
    </source>
</evidence>
<dbReference type="InterPro" id="IPR013747">
    <property type="entry name" value="ACP_syn_III_C"/>
</dbReference>
<evidence type="ECO:0000256" key="7">
    <source>
        <dbReference type="ARBA" id="ARBA00023160"/>
    </source>
</evidence>
<dbReference type="AlphaFoldDB" id="A0A3N0B1L0"/>
<evidence type="ECO:0000313" key="12">
    <source>
        <dbReference type="Proteomes" id="UP000278632"/>
    </source>
</evidence>
<dbReference type="RefSeq" id="WP_123192760.1">
    <property type="nucleotide sequence ID" value="NZ_QICD01000025.1"/>
</dbReference>
<dbReference type="EMBL" id="QICD01000025">
    <property type="protein sequence ID" value="RNL40704.1"/>
    <property type="molecule type" value="Genomic_DNA"/>
</dbReference>
<evidence type="ECO:0000313" key="11">
    <source>
        <dbReference type="EMBL" id="RNL40704.1"/>
    </source>
</evidence>
<evidence type="ECO:0000256" key="4">
    <source>
        <dbReference type="ARBA" id="ARBA00022679"/>
    </source>
</evidence>
<name>A0A3N0B1L0_9ACTN</name>
<dbReference type="PANTHER" id="PTHR43091">
    <property type="entry name" value="3-OXOACYL-[ACYL-CARRIER-PROTEIN] SYNTHASE"/>
    <property type="match status" value="1"/>
</dbReference>
<dbReference type="Proteomes" id="UP000278632">
    <property type="component" value="Unassembled WGS sequence"/>
</dbReference>
<dbReference type="NCBIfam" id="NF006829">
    <property type="entry name" value="PRK09352.1"/>
    <property type="match status" value="1"/>
</dbReference>
<dbReference type="GO" id="GO:0006633">
    <property type="term" value="P:fatty acid biosynthetic process"/>
    <property type="evidence" value="ECO:0007669"/>
    <property type="project" value="UniProtKB-KW"/>
</dbReference>
<evidence type="ECO:0000256" key="5">
    <source>
        <dbReference type="ARBA" id="ARBA00022832"/>
    </source>
</evidence>
<evidence type="ECO:0000259" key="10">
    <source>
        <dbReference type="Pfam" id="PF08545"/>
    </source>
</evidence>
<comment type="pathway">
    <text evidence="1">Lipid metabolism.</text>
</comment>
<dbReference type="SUPFAM" id="SSF53901">
    <property type="entry name" value="Thiolase-like"/>
    <property type="match status" value="1"/>
</dbReference>
<dbReference type="GO" id="GO:0004315">
    <property type="term" value="F:3-oxoacyl-[acyl-carrier-protein] synthase activity"/>
    <property type="evidence" value="ECO:0007669"/>
    <property type="project" value="InterPro"/>
</dbReference>
<keyword evidence="7" id="KW-0275">Fatty acid biosynthesis</keyword>
<accession>A0A3N0B1L0</accession>
<dbReference type="InterPro" id="IPR013751">
    <property type="entry name" value="ACP_syn_III_N"/>
</dbReference>